<comment type="caution">
    <text evidence="2">The sequence shown here is derived from an EMBL/GenBank/DDBJ whole genome shotgun (WGS) entry which is preliminary data.</text>
</comment>
<name>A0A3S5C5S3_9PLAT</name>
<proteinExistence type="predicted"/>
<dbReference type="Pfam" id="PF19016">
    <property type="entry name" value="DUF5745"/>
    <property type="match status" value="1"/>
</dbReference>
<gene>
    <name evidence="2" type="ORF">PXEA_LOCUS30654</name>
</gene>
<evidence type="ECO:0000313" key="2">
    <source>
        <dbReference type="EMBL" id="VEL37214.1"/>
    </source>
</evidence>
<protein>
    <recommendedName>
        <fullName evidence="1">DUF5745 domain-containing protein</fullName>
    </recommendedName>
</protein>
<reference evidence="2" key="1">
    <citation type="submission" date="2018-11" db="EMBL/GenBank/DDBJ databases">
        <authorList>
            <consortium name="Pathogen Informatics"/>
        </authorList>
    </citation>
    <scope>NUCLEOTIDE SEQUENCE</scope>
</reference>
<evidence type="ECO:0000313" key="3">
    <source>
        <dbReference type="Proteomes" id="UP000784294"/>
    </source>
</evidence>
<accession>A0A3S5C5S3</accession>
<dbReference type="InterPro" id="IPR044039">
    <property type="entry name" value="DUF5745"/>
</dbReference>
<organism evidence="2 3">
    <name type="scientific">Protopolystoma xenopodis</name>
    <dbReference type="NCBI Taxonomy" id="117903"/>
    <lineage>
        <taxon>Eukaryota</taxon>
        <taxon>Metazoa</taxon>
        <taxon>Spiralia</taxon>
        <taxon>Lophotrochozoa</taxon>
        <taxon>Platyhelminthes</taxon>
        <taxon>Monogenea</taxon>
        <taxon>Polyopisthocotylea</taxon>
        <taxon>Polystomatidea</taxon>
        <taxon>Polystomatidae</taxon>
        <taxon>Protopolystoma</taxon>
    </lineage>
</organism>
<dbReference type="Proteomes" id="UP000784294">
    <property type="component" value="Unassembled WGS sequence"/>
</dbReference>
<keyword evidence="3" id="KW-1185">Reference proteome</keyword>
<sequence length="74" mass="8134">MHDVENISFIIKTLENVIEISLKHIDPRGVVDASDFSLIDLLELVKAYSDIIYGPDASVICFPVGSAVLKFNQG</sequence>
<feature type="domain" description="DUF5745" evidence="1">
    <location>
        <begin position="3"/>
        <end position="45"/>
    </location>
</feature>
<evidence type="ECO:0000259" key="1">
    <source>
        <dbReference type="Pfam" id="PF19016"/>
    </source>
</evidence>
<dbReference type="EMBL" id="CAAALY010254312">
    <property type="protein sequence ID" value="VEL37214.1"/>
    <property type="molecule type" value="Genomic_DNA"/>
</dbReference>
<dbReference type="AlphaFoldDB" id="A0A3S5C5S3"/>